<reference evidence="1 2" key="1">
    <citation type="submission" date="2017-10" db="EMBL/GenBank/DDBJ databases">
        <title>Comparative genomics in systemic dimorphic fungi from Ajellomycetaceae.</title>
        <authorList>
            <person name="Munoz J.F."/>
            <person name="Mcewen J.G."/>
            <person name="Clay O.K."/>
            <person name="Cuomo C.A."/>
        </authorList>
    </citation>
    <scope>NUCLEOTIDE SEQUENCE [LARGE SCALE GENOMIC DNA]</scope>
    <source>
        <strain evidence="1 2">UAMH130</strain>
    </source>
</reference>
<dbReference type="OrthoDB" id="5391496at2759"/>
<organism evidence="1 2">
    <name type="scientific">Blastomyces parvus</name>
    <dbReference type="NCBI Taxonomy" id="2060905"/>
    <lineage>
        <taxon>Eukaryota</taxon>
        <taxon>Fungi</taxon>
        <taxon>Dikarya</taxon>
        <taxon>Ascomycota</taxon>
        <taxon>Pezizomycotina</taxon>
        <taxon>Eurotiomycetes</taxon>
        <taxon>Eurotiomycetidae</taxon>
        <taxon>Onygenales</taxon>
        <taxon>Ajellomycetaceae</taxon>
        <taxon>Blastomyces</taxon>
    </lineage>
</organism>
<evidence type="ECO:0000313" key="1">
    <source>
        <dbReference type="EMBL" id="PGG97093.1"/>
    </source>
</evidence>
<evidence type="ECO:0000313" key="2">
    <source>
        <dbReference type="Proteomes" id="UP000224080"/>
    </source>
</evidence>
<dbReference type="EMBL" id="PDNC01000153">
    <property type="protein sequence ID" value="PGG97093.1"/>
    <property type="molecule type" value="Genomic_DNA"/>
</dbReference>
<protein>
    <submittedName>
        <fullName evidence="1">Uncharacterized protein</fullName>
    </submittedName>
</protein>
<sequence length="241" mass="26490">MVSNRNPIILSLDSTVDLVEHLLARDSPATTLIVCSTRDAFLQQLCTSMPPAEPGAVQPPPPQDDHDMSRPISLNYRFYNTIGLIAQSKKVTLAFCPSLEHFRAYISVFRRQRQSSHQQEHVNLPCRSRPVLAVLGLIALHCDTREFSAQGIAKNLALTVEIAVRQGVDLTLCECAVVGRENASGSRLWDAEVPLLSGQTRVTGTESAHTGRTVKVHQIARRCLCKEVPKSDPGKPVPNQP</sequence>
<gene>
    <name evidence="1" type="ORF">GX51_07494</name>
</gene>
<dbReference type="Proteomes" id="UP000224080">
    <property type="component" value="Unassembled WGS sequence"/>
</dbReference>
<comment type="caution">
    <text evidence="1">The sequence shown here is derived from an EMBL/GenBank/DDBJ whole genome shotgun (WGS) entry which is preliminary data.</text>
</comment>
<name>A0A2B7WC76_9EURO</name>
<keyword evidence="2" id="KW-1185">Reference proteome</keyword>
<proteinExistence type="predicted"/>
<dbReference type="AlphaFoldDB" id="A0A2B7WC76"/>
<accession>A0A2B7WC76</accession>